<dbReference type="AlphaFoldDB" id="A0A445KUH7"/>
<dbReference type="Proteomes" id="UP000289340">
    <property type="component" value="Chromosome 4"/>
</dbReference>
<name>A0A445KUH7_GLYSO</name>
<feature type="transmembrane region" description="Helical" evidence="1">
    <location>
        <begin position="114"/>
        <end position="133"/>
    </location>
</feature>
<keyword evidence="2" id="KW-0675">Receptor</keyword>
<gene>
    <name evidence="2" type="ORF">D0Y65_008559</name>
</gene>
<sequence>MLCMEKQLRIYSCNSPLNKRRACLSFGINPNSQLGTRCKEKVVRLERDLQVIEMVWPLKERRGPAWKQGWTRSTLYSLSAPPLQLLAIVAIVMFLLFVPSYINFKSTVQTATIGFHVFLLFLPLLLIFVAYTISKYGPRLVVPAPPPFFGGIRVRTEAGSGGFPWGVAALVVLLLVLASYLSDFRSMWSPLIWRPY</sequence>
<dbReference type="PANTHER" id="PTHR33306">
    <property type="entry name" value="EXPRESSED PROTEIN-RELATED-RELATED"/>
    <property type="match status" value="1"/>
</dbReference>
<dbReference type="EMBL" id="QZWG01000004">
    <property type="protein sequence ID" value="RZC14664.1"/>
    <property type="molecule type" value="Genomic_DNA"/>
</dbReference>
<evidence type="ECO:0000256" key="1">
    <source>
        <dbReference type="SAM" id="Phobius"/>
    </source>
</evidence>
<evidence type="ECO:0000313" key="3">
    <source>
        <dbReference type="Proteomes" id="UP000289340"/>
    </source>
</evidence>
<keyword evidence="1" id="KW-0472">Membrane</keyword>
<proteinExistence type="predicted"/>
<protein>
    <submittedName>
        <fullName evidence="2">ER lumen protein-retaining receptor isoform D</fullName>
    </submittedName>
</protein>
<feature type="transmembrane region" description="Helical" evidence="1">
    <location>
        <begin position="83"/>
        <end position="102"/>
    </location>
</feature>
<evidence type="ECO:0000313" key="2">
    <source>
        <dbReference type="EMBL" id="RZC14664.1"/>
    </source>
</evidence>
<dbReference type="PANTHER" id="PTHR33306:SF40">
    <property type="entry name" value="EXPRESSED PROTEIN"/>
    <property type="match status" value="1"/>
</dbReference>
<feature type="transmembrane region" description="Helical" evidence="1">
    <location>
        <begin position="163"/>
        <end position="181"/>
    </location>
</feature>
<reference evidence="2 3" key="1">
    <citation type="submission" date="2018-09" db="EMBL/GenBank/DDBJ databases">
        <title>A high-quality reference genome of wild soybean provides a powerful tool to mine soybean genomes.</title>
        <authorList>
            <person name="Xie M."/>
            <person name="Chung C.Y.L."/>
            <person name="Li M.-W."/>
            <person name="Wong F.-L."/>
            <person name="Chan T.-F."/>
            <person name="Lam H.-M."/>
        </authorList>
    </citation>
    <scope>NUCLEOTIDE SEQUENCE [LARGE SCALE GENOMIC DNA]</scope>
    <source>
        <strain evidence="3">cv. W05</strain>
        <tissue evidence="2">Hypocotyl of etiolated seedlings</tissue>
    </source>
</reference>
<keyword evidence="1" id="KW-1133">Transmembrane helix</keyword>
<accession>A0A445KUH7</accession>
<organism evidence="2 3">
    <name type="scientific">Glycine soja</name>
    <name type="common">Wild soybean</name>
    <dbReference type="NCBI Taxonomy" id="3848"/>
    <lineage>
        <taxon>Eukaryota</taxon>
        <taxon>Viridiplantae</taxon>
        <taxon>Streptophyta</taxon>
        <taxon>Embryophyta</taxon>
        <taxon>Tracheophyta</taxon>
        <taxon>Spermatophyta</taxon>
        <taxon>Magnoliopsida</taxon>
        <taxon>eudicotyledons</taxon>
        <taxon>Gunneridae</taxon>
        <taxon>Pentapetalae</taxon>
        <taxon>rosids</taxon>
        <taxon>fabids</taxon>
        <taxon>Fabales</taxon>
        <taxon>Fabaceae</taxon>
        <taxon>Papilionoideae</taxon>
        <taxon>50 kb inversion clade</taxon>
        <taxon>NPAAA clade</taxon>
        <taxon>indigoferoid/millettioid clade</taxon>
        <taxon>Phaseoleae</taxon>
        <taxon>Glycine</taxon>
        <taxon>Glycine subgen. Soja</taxon>
    </lineage>
</organism>
<keyword evidence="1" id="KW-0812">Transmembrane</keyword>
<keyword evidence="3" id="KW-1185">Reference proteome</keyword>
<comment type="caution">
    <text evidence="2">The sequence shown here is derived from an EMBL/GenBank/DDBJ whole genome shotgun (WGS) entry which is preliminary data.</text>
</comment>